<dbReference type="Proteomes" id="UP001642464">
    <property type="component" value="Unassembled WGS sequence"/>
</dbReference>
<evidence type="ECO:0000313" key="2">
    <source>
        <dbReference type="EMBL" id="CAK9027744.1"/>
    </source>
</evidence>
<accession>A0ABP0KP75</accession>
<feature type="region of interest" description="Disordered" evidence="1">
    <location>
        <begin position="244"/>
        <end position="264"/>
    </location>
</feature>
<keyword evidence="3" id="KW-1185">Reference proteome</keyword>
<feature type="compositionally biased region" description="Basic and acidic residues" evidence="1">
    <location>
        <begin position="91"/>
        <end position="100"/>
    </location>
</feature>
<reference evidence="2 3" key="1">
    <citation type="submission" date="2024-02" db="EMBL/GenBank/DDBJ databases">
        <authorList>
            <person name="Chen Y."/>
            <person name="Shah S."/>
            <person name="Dougan E. K."/>
            <person name="Thang M."/>
            <person name="Chan C."/>
        </authorList>
    </citation>
    <scope>NUCLEOTIDE SEQUENCE [LARGE SCALE GENOMIC DNA]</scope>
</reference>
<gene>
    <name evidence="2" type="ORF">SCF082_LOCUS18058</name>
</gene>
<feature type="region of interest" description="Disordered" evidence="1">
    <location>
        <begin position="68"/>
        <end position="113"/>
    </location>
</feature>
<evidence type="ECO:0000313" key="3">
    <source>
        <dbReference type="Proteomes" id="UP001642464"/>
    </source>
</evidence>
<dbReference type="EMBL" id="CAXAMM010012025">
    <property type="protein sequence ID" value="CAK9027744.1"/>
    <property type="molecule type" value="Genomic_DNA"/>
</dbReference>
<sequence length="344" mass="37439">MGNVLELPLEGCPRHALKDCSSSDRTSDTVTVDLSRLLEGKETVESQKVLEPCARSPTLRAICVSAAHGDSESTTISVTPREVEVPEAPVPDERMARDAEATSPVKSVEEVEIQSPDQDVLRVIAAMSASNGEEVQAVLAPAELALPVVSPAAPLLEEQDLEAEEKGRCSSRSTEDEPECEACEAVSSRAPSPEAVPSPGILLTGPTLVGLHSSGRDGPRVSLRPAFDEGRLRRASQLFASMLRGEPLPRRSEPRRRSEPPRQEFRLFRGLPRLTPNTQGPRRAASADAREVLSRPLRPLNGQMPWFPSALPMRRLPRPGSLTRMPALPWARKLELDEKEADNS</sequence>
<protein>
    <submittedName>
        <fullName evidence="2">Uncharacterized protein</fullName>
    </submittedName>
</protein>
<proteinExistence type="predicted"/>
<feature type="compositionally biased region" description="Basic and acidic residues" evidence="1">
    <location>
        <begin position="247"/>
        <end position="264"/>
    </location>
</feature>
<evidence type="ECO:0000256" key="1">
    <source>
        <dbReference type="SAM" id="MobiDB-lite"/>
    </source>
</evidence>
<feature type="region of interest" description="Disordered" evidence="1">
    <location>
        <begin position="161"/>
        <end position="199"/>
    </location>
</feature>
<organism evidence="2 3">
    <name type="scientific">Durusdinium trenchii</name>
    <dbReference type="NCBI Taxonomy" id="1381693"/>
    <lineage>
        <taxon>Eukaryota</taxon>
        <taxon>Sar</taxon>
        <taxon>Alveolata</taxon>
        <taxon>Dinophyceae</taxon>
        <taxon>Suessiales</taxon>
        <taxon>Symbiodiniaceae</taxon>
        <taxon>Durusdinium</taxon>
    </lineage>
</organism>
<comment type="caution">
    <text evidence="2">The sequence shown here is derived from an EMBL/GenBank/DDBJ whole genome shotgun (WGS) entry which is preliminary data.</text>
</comment>
<name>A0ABP0KP75_9DINO</name>